<dbReference type="CDD" id="cd18791">
    <property type="entry name" value="SF2_C_RHA"/>
    <property type="match status" value="1"/>
</dbReference>
<dbReference type="Gene3D" id="1.20.120.1080">
    <property type="match status" value="1"/>
</dbReference>
<dbReference type="KEGG" id="dni:HX89_05835"/>
<dbReference type="NCBIfam" id="TIGR01967">
    <property type="entry name" value="DEAH_box_HrpA"/>
    <property type="match status" value="1"/>
</dbReference>
<evidence type="ECO:0000259" key="6">
    <source>
        <dbReference type="PROSITE" id="PS51192"/>
    </source>
</evidence>
<evidence type="ECO:0000256" key="1">
    <source>
        <dbReference type="ARBA" id="ARBA00022741"/>
    </source>
</evidence>
<dbReference type="Pfam" id="PF21010">
    <property type="entry name" value="HA2_C"/>
    <property type="match status" value="1"/>
</dbReference>
<dbReference type="InterPro" id="IPR011709">
    <property type="entry name" value="DEAD-box_helicase_OB_fold"/>
</dbReference>
<dbReference type="HOGENOM" id="CLU_001832_3_3_11"/>
<dbReference type="InterPro" id="IPR024590">
    <property type="entry name" value="HrpA_C"/>
</dbReference>
<dbReference type="InterPro" id="IPR011545">
    <property type="entry name" value="DEAD/DEAH_box_helicase_dom"/>
</dbReference>
<dbReference type="GO" id="GO:0016787">
    <property type="term" value="F:hydrolase activity"/>
    <property type="evidence" value="ECO:0007669"/>
    <property type="project" value="UniProtKB-KW"/>
</dbReference>
<dbReference type="PANTHER" id="PTHR18934:SF99">
    <property type="entry name" value="ATP-DEPENDENT RNA HELICASE DHX37-RELATED"/>
    <property type="match status" value="1"/>
</dbReference>
<name>A0A075JFH0_9MICO</name>
<dbReference type="InterPro" id="IPR027417">
    <property type="entry name" value="P-loop_NTPase"/>
</dbReference>
<dbReference type="CDD" id="cd17989">
    <property type="entry name" value="DEXHc_HrpA"/>
    <property type="match status" value="1"/>
</dbReference>
<dbReference type="InterPro" id="IPR014001">
    <property type="entry name" value="Helicase_ATP-bd"/>
</dbReference>
<evidence type="ECO:0000256" key="3">
    <source>
        <dbReference type="ARBA" id="ARBA00022806"/>
    </source>
</evidence>
<dbReference type="SMART" id="SM00490">
    <property type="entry name" value="HELICc"/>
    <property type="match status" value="1"/>
</dbReference>
<dbReference type="Proteomes" id="UP000027986">
    <property type="component" value="Chromosome"/>
</dbReference>
<dbReference type="PANTHER" id="PTHR18934">
    <property type="entry name" value="ATP-DEPENDENT RNA HELICASE"/>
    <property type="match status" value="1"/>
</dbReference>
<evidence type="ECO:0000256" key="4">
    <source>
        <dbReference type="ARBA" id="ARBA00022840"/>
    </source>
</evidence>
<dbReference type="InterPro" id="IPR007502">
    <property type="entry name" value="Helicase-assoc_dom"/>
</dbReference>
<evidence type="ECO:0000313" key="9">
    <source>
        <dbReference type="Proteomes" id="UP000027986"/>
    </source>
</evidence>
<dbReference type="PROSITE" id="PS51192">
    <property type="entry name" value="HELICASE_ATP_BIND_1"/>
    <property type="match status" value="1"/>
</dbReference>
<dbReference type="Pfam" id="PF07717">
    <property type="entry name" value="OB_NTP_bind"/>
    <property type="match status" value="1"/>
</dbReference>
<dbReference type="OrthoDB" id="9805617at2"/>
<dbReference type="InterPro" id="IPR010222">
    <property type="entry name" value="RNA_helicase_HrpA"/>
</dbReference>
<dbReference type="Pfam" id="PF11898">
    <property type="entry name" value="DUF3418"/>
    <property type="match status" value="1"/>
</dbReference>
<dbReference type="GO" id="GO:0003723">
    <property type="term" value="F:RNA binding"/>
    <property type="evidence" value="ECO:0007669"/>
    <property type="project" value="TreeGrafter"/>
</dbReference>
<keyword evidence="2" id="KW-0378">Hydrolase</keyword>
<dbReference type="PROSITE" id="PS51194">
    <property type="entry name" value="HELICASE_CTER"/>
    <property type="match status" value="1"/>
</dbReference>
<dbReference type="InterPro" id="IPR001650">
    <property type="entry name" value="Helicase_C-like"/>
</dbReference>
<dbReference type="SMART" id="SM00847">
    <property type="entry name" value="HA2"/>
    <property type="match status" value="1"/>
</dbReference>
<keyword evidence="9" id="KW-1185">Reference proteome</keyword>
<feature type="domain" description="Helicase C-terminal" evidence="7">
    <location>
        <begin position="277"/>
        <end position="459"/>
    </location>
</feature>
<dbReference type="GO" id="GO:0003724">
    <property type="term" value="F:RNA helicase activity"/>
    <property type="evidence" value="ECO:0007669"/>
    <property type="project" value="InterPro"/>
</dbReference>
<protein>
    <submittedName>
        <fullName evidence="8">ATP-dependent helicase</fullName>
    </submittedName>
</protein>
<dbReference type="NCBIfam" id="NF008348">
    <property type="entry name" value="PRK11131.1"/>
    <property type="match status" value="1"/>
</dbReference>
<feature type="compositionally biased region" description="Polar residues" evidence="5">
    <location>
        <begin position="1"/>
        <end position="13"/>
    </location>
</feature>
<evidence type="ECO:0000256" key="2">
    <source>
        <dbReference type="ARBA" id="ARBA00022801"/>
    </source>
</evidence>
<organism evidence="8 9">
    <name type="scientific">Dermacoccus nishinomiyaensis</name>
    <dbReference type="NCBI Taxonomy" id="1274"/>
    <lineage>
        <taxon>Bacteria</taxon>
        <taxon>Bacillati</taxon>
        <taxon>Actinomycetota</taxon>
        <taxon>Actinomycetes</taxon>
        <taxon>Micrococcales</taxon>
        <taxon>Dermacoccaceae</taxon>
        <taxon>Dermacoccus</taxon>
    </lineage>
</organism>
<dbReference type="Pfam" id="PF00270">
    <property type="entry name" value="DEAD"/>
    <property type="match status" value="1"/>
</dbReference>
<dbReference type="eggNOG" id="COG1643">
    <property type="taxonomic scope" value="Bacteria"/>
</dbReference>
<evidence type="ECO:0000256" key="5">
    <source>
        <dbReference type="SAM" id="MobiDB-lite"/>
    </source>
</evidence>
<dbReference type="GO" id="GO:0005524">
    <property type="term" value="F:ATP binding"/>
    <property type="evidence" value="ECO:0007669"/>
    <property type="project" value="UniProtKB-KW"/>
</dbReference>
<dbReference type="Pfam" id="PF00271">
    <property type="entry name" value="Helicase_C"/>
    <property type="match status" value="1"/>
</dbReference>
<dbReference type="EMBL" id="CP008889">
    <property type="protein sequence ID" value="AIF40535.1"/>
    <property type="molecule type" value="Genomic_DNA"/>
</dbReference>
<gene>
    <name evidence="8" type="ORF">HX89_05835</name>
</gene>
<evidence type="ECO:0000259" key="7">
    <source>
        <dbReference type="PROSITE" id="PS51194"/>
    </source>
</evidence>
<keyword evidence="4" id="KW-0067">ATP-binding</keyword>
<feature type="domain" description="Helicase ATP-binding" evidence="6">
    <location>
        <begin position="80"/>
        <end position="243"/>
    </location>
</feature>
<proteinExistence type="predicted"/>
<evidence type="ECO:0000313" key="8">
    <source>
        <dbReference type="EMBL" id="AIF40535.1"/>
    </source>
</evidence>
<dbReference type="SMART" id="SM00382">
    <property type="entry name" value="AAA"/>
    <property type="match status" value="1"/>
</dbReference>
<dbReference type="FunFam" id="1.20.120.1080:FF:000005">
    <property type="entry name" value="ATP-dependent helicase HrpA"/>
    <property type="match status" value="1"/>
</dbReference>
<sequence>MTTPRPSQPSSNGDPAMPGPPLASSSRRRRPSRSRANASPRGDEPALAAEAIPDPTSEAASYVLRYPGHLPVVEAKDEILEAIRDHQVVIVAGETGSGKTTQLPKFCLELGRGRAGAIGHTQPRRIAARSVAERLAEELESPLGETVGYQVRFVDESSKKTRVRVMTDGILLSQMQRDRDLRQYDTLIIDEAHERSLNIDFILGYLKQLLPRRPDLKVIITSATIDPERFAEHFAGPDGPAPIIEVSGRTYPVETRYRPLVRELAPSKPGEDPKLEDVDQVTGIVEAAQELWRSGSGDGSAQDILVFCSGEREIRDAADALKGADWGRARHDVEIVPLYARLSAAEQHRVFAPHHGRRIVLATNVAETSLTVPGIRYVIDTGTARISRYSQRTKVQRLPIELISQASARQRAGRCGRVADGICIRLYSEEDFASRPEFTDPEILRTNLASVILQMTSLGLGDIARFPFVDAPDARQIKDGLALLEELHALDTTAQGPRKKLTPTGRTLARLPVDPRLGRMLVAAAENGSLREVLVIVAAMSIQDPRERPADAQAQADQQHARFKHEKSDFLSYLNLWNYVREQQRELSSSAFRRLCKREYLHYLRLREWQDLHGQLKAACKQAKLFMSDNAAGEDAVHQALLTGLLSHVGLRDREKREYLGARQARFAIQPGSTLFRRQPDWVMAGELVETTRMWARTNAVVDPAWIERAGAHLVKRSYAEPHWERSRAGAVASERVMLYGIPIVAGRKAAYGAIDPEVSRDLFIRHALVEGDWDAQHQFLKDNAALRARFADLEARARRRDLVVEDDVLFDFYDERVPADIVSGAHFDRWWKNERRTNPSLLTFTEDLLVADDADAVDESAYPKSWRQGSLRLKLTYQFEPGADADGITVHVPLPVLNQVEDHGFDWLVPGMREELATALVKSLPKNIRRSFVPAPDHARRALALMDAQGRPGEVPFADELGEALFRLTSVRVPAGSWDPGKLPDHLKVTFRVEDERGRKIRESKDLAALQDELAGRLRQSIAKAAGDLEQQGLTQWTFGELPRQFTKSAGRQRMTGFPAVVDHGRDVAVEVLGTESEARQATRLGTRRLLLLNTQVPWKRILGLMSNRQKLALGNNPHGSMDTLMDDVLAAAVDAVIEGMPGREVRDAEQFDVALTAIRQQVAPLVLEAAEKLAPVLEHAAKVQLELSRLTAPAAKALHDDVAAHLVALIHPGFVAETGLARLGHLDRYVRGMLERLDKGVTDLVRDADRADLVATVRREYDDMVAGLRPERRGDADVLDIRWMIEELAVSQFAQRLGTAHPVSEKRIYKAMDAAEAR</sequence>
<reference evidence="8 9" key="1">
    <citation type="submission" date="2014-07" db="EMBL/GenBank/DDBJ databases">
        <title>Genome Sequencing of Dermacoccus nishinomiyaensis.</title>
        <authorList>
            <person name="Hong K.W."/>
            <person name="Chan K.G."/>
        </authorList>
    </citation>
    <scope>NUCLEOTIDE SEQUENCE [LARGE SCALE GENOMIC DNA]</scope>
    <source>
        <strain evidence="8 9">M25</strain>
    </source>
</reference>
<dbReference type="SMART" id="SM00487">
    <property type="entry name" value="DEXDc"/>
    <property type="match status" value="1"/>
</dbReference>
<dbReference type="SUPFAM" id="SSF52540">
    <property type="entry name" value="P-loop containing nucleoside triphosphate hydrolases"/>
    <property type="match status" value="1"/>
</dbReference>
<feature type="region of interest" description="Disordered" evidence="5">
    <location>
        <begin position="1"/>
        <end position="47"/>
    </location>
</feature>
<dbReference type="Gene3D" id="3.40.50.300">
    <property type="entry name" value="P-loop containing nucleotide triphosphate hydrolases"/>
    <property type="match status" value="2"/>
</dbReference>
<keyword evidence="1" id="KW-0547">Nucleotide-binding</keyword>
<accession>A0A075JFH0</accession>
<keyword evidence="3 8" id="KW-0347">Helicase</keyword>
<dbReference type="InterPro" id="IPR003593">
    <property type="entry name" value="AAA+_ATPase"/>
</dbReference>